<keyword evidence="6 10" id="KW-1133">Transmembrane helix</keyword>
<reference evidence="11 12" key="1">
    <citation type="submission" date="2015-04" db="EMBL/GenBank/DDBJ databases">
        <authorList>
            <person name="Syromyatnikov M.Y."/>
            <person name="Popov V.N."/>
        </authorList>
    </citation>
    <scope>NUCLEOTIDE SEQUENCE [LARGE SCALE GENOMIC DNA]</scope>
</reference>
<protein>
    <recommendedName>
        <fullName evidence="10">Odorant receptor</fullName>
    </recommendedName>
</protein>
<feature type="transmembrane region" description="Helical" evidence="10">
    <location>
        <begin position="76"/>
        <end position="94"/>
    </location>
</feature>
<dbReference type="OrthoDB" id="7550533at2759"/>
<keyword evidence="12" id="KW-1185">Reference proteome</keyword>
<dbReference type="GO" id="GO:0004984">
    <property type="term" value="F:olfactory receptor activity"/>
    <property type="evidence" value="ECO:0007669"/>
    <property type="project" value="InterPro"/>
</dbReference>
<dbReference type="InterPro" id="IPR004117">
    <property type="entry name" value="7tm6_olfct_rcpt"/>
</dbReference>
<evidence type="ECO:0000256" key="4">
    <source>
        <dbReference type="ARBA" id="ARBA00022692"/>
    </source>
</evidence>
<keyword evidence="2" id="KW-1003">Cell membrane</keyword>
<keyword evidence="9 10" id="KW-0807">Transducer</keyword>
<evidence type="ECO:0000313" key="11">
    <source>
        <dbReference type="EMBL" id="CRK98951.1"/>
    </source>
</evidence>
<proteinExistence type="inferred from homology"/>
<keyword evidence="7 10" id="KW-0472">Membrane</keyword>
<dbReference type="STRING" id="568069.A0A1J1IFA3"/>
<evidence type="ECO:0000256" key="10">
    <source>
        <dbReference type="RuleBase" id="RU351113"/>
    </source>
</evidence>
<dbReference type="AlphaFoldDB" id="A0A1J1IFA3"/>
<evidence type="ECO:0000256" key="7">
    <source>
        <dbReference type="ARBA" id="ARBA00023136"/>
    </source>
</evidence>
<evidence type="ECO:0000313" key="12">
    <source>
        <dbReference type="Proteomes" id="UP000183832"/>
    </source>
</evidence>
<keyword evidence="3 10" id="KW-0716">Sensory transduction</keyword>
<evidence type="ECO:0000256" key="2">
    <source>
        <dbReference type="ARBA" id="ARBA00022475"/>
    </source>
</evidence>
<accession>A0A1J1IFA3</accession>
<keyword evidence="5 10" id="KW-0552">Olfaction</keyword>
<dbReference type="PANTHER" id="PTHR21137:SF35">
    <property type="entry name" value="ODORANT RECEPTOR 19A-RELATED"/>
    <property type="match status" value="1"/>
</dbReference>
<feature type="transmembrane region" description="Helical" evidence="10">
    <location>
        <begin position="300"/>
        <end position="328"/>
    </location>
</feature>
<evidence type="ECO:0000256" key="8">
    <source>
        <dbReference type="ARBA" id="ARBA00023170"/>
    </source>
</evidence>
<evidence type="ECO:0000256" key="9">
    <source>
        <dbReference type="ARBA" id="ARBA00023224"/>
    </source>
</evidence>
<evidence type="ECO:0000256" key="3">
    <source>
        <dbReference type="ARBA" id="ARBA00022606"/>
    </source>
</evidence>
<comment type="similarity">
    <text evidence="10">Belongs to the insect chemoreceptor superfamily. Heteromeric odorant receptor channel (TC 1.A.69) family.</text>
</comment>
<keyword evidence="8 10" id="KW-0675">Receptor</keyword>
<dbReference type="Proteomes" id="UP000183832">
    <property type="component" value="Unassembled WGS sequence"/>
</dbReference>
<dbReference type="GO" id="GO:0007165">
    <property type="term" value="P:signal transduction"/>
    <property type="evidence" value="ECO:0007669"/>
    <property type="project" value="UniProtKB-KW"/>
</dbReference>
<sequence length="395" mass="45701">MINLPKTSRFIVEFDSTLDLFRKTVKTANIALWASGANIFKENHTFLTLQLFCTVSYIIATMAIIFYNLYLFHDDFIRCCFMLTIFFIAIQGFTKVYTLFRYKIGILAMVARCETIMMKYNYPKVNEIFEKWMLITWYLFVLLAVTFCTAGVLAAIYPIIVYLITGTKFLHFGYQLPWLQWDGRYGYLCNFVFCCIATFLYALPLSATVCIYLLFVLIVLAQYDMLEVFIEELDESIVSNDNGRNAKLIKSQIKRIAENYIEICDFVKAYNNTYQLVIFVEVGCLIGESTICLYANATDIFFPGILIIFTCAFQIFLPCVLGTILIIAGDNFYDNLCKIHWNLLSIPDQHSFILLLISSKTSEVITIQMNVLHLETFVAIYKSIYSYFTLLMSME</sequence>
<evidence type="ECO:0000256" key="6">
    <source>
        <dbReference type="ARBA" id="ARBA00022989"/>
    </source>
</evidence>
<dbReference type="PANTHER" id="PTHR21137">
    <property type="entry name" value="ODORANT RECEPTOR"/>
    <property type="match status" value="1"/>
</dbReference>
<feature type="transmembrane region" description="Helical" evidence="10">
    <location>
        <begin position="132"/>
        <end position="165"/>
    </location>
</feature>
<dbReference type="EMBL" id="CVRI01000048">
    <property type="protein sequence ID" value="CRK98951.1"/>
    <property type="molecule type" value="Genomic_DNA"/>
</dbReference>
<comment type="caution">
    <text evidence="10">Lacks conserved residue(s) required for the propagation of feature annotation.</text>
</comment>
<comment type="subcellular location">
    <subcellularLocation>
        <location evidence="1 10">Cell membrane</location>
        <topology evidence="1 10">Multi-pass membrane protein</topology>
    </subcellularLocation>
</comment>
<evidence type="ECO:0000256" key="5">
    <source>
        <dbReference type="ARBA" id="ARBA00022725"/>
    </source>
</evidence>
<organism evidence="11 12">
    <name type="scientific">Clunio marinus</name>
    <dbReference type="NCBI Taxonomy" id="568069"/>
    <lineage>
        <taxon>Eukaryota</taxon>
        <taxon>Metazoa</taxon>
        <taxon>Ecdysozoa</taxon>
        <taxon>Arthropoda</taxon>
        <taxon>Hexapoda</taxon>
        <taxon>Insecta</taxon>
        <taxon>Pterygota</taxon>
        <taxon>Neoptera</taxon>
        <taxon>Endopterygota</taxon>
        <taxon>Diptera</taxon>
        <taxon>Nematocera</taxon>
        <taxon>Chironomoidea</taxon>
        <taxon>Chironomidae</taxon>
        <taxon>Clunio</taxon>
    </lineage>
</organism>
<feature type="transmembrane region" description="Helical" evidence="10">
    <location>
        <begin position="49"/>
        <end position="69"/>
    </location>
</feature>
<dbReference type="GO" id="GO:0005549">
    <property type="term" value="F:odorant binding"/>
    <property type="evidence" value="ECO:0007669"/>
    <property type="project" value="InterPro"/>
</dbReference>
<gene>
    <name evidence="11" type="primary">putative Odorant receptor 94b</name>
    <name evidence="11" type="ORF">CLUMA_CG012053</name>
</gene>
<dbReference type="GO" id="GO:0005886">
    <property type="term" value="C:plasma membrane"/>
    <property type="evidence" value="ECO:0007669"/>
    <property type="project" value="UniProtKB-SubCell"/>
</dbReference>
<name>A0A1J1IFA3_9DIPT</name>
<evidence type="ECO:0000256" key="1">
    <source>
        <dbReference type="ARBA" id="ARBA00004651"/>
    </source>
</evidence>
<keyword evidence="4 10" id="KW-0812">Transmembrane</keyword>